<dbReference type="AlphaFoldDB" id="A0ABD2BMA3"/>
<evidence type="ECO:0000313" key="1">
    <source>
        <dbReference type="EMBL" id="KAL2733916.1"/>
    </source>
</evidence>
<protein>
    <submittedName>
        <fullName evidence="1">Dynein axonemal heavy chain 6</fullName>
    </submittedName>
</protein>
<dbReference type="Proteomes" id="UP001607302">
    <property type="component" value="Unassembled WGS sequence"/>
</dbReference>
<accession>A0ABD2BMA3</accession>
<dbReference type="EMBL" id="JAUDFV010000074">
    <property type="protein sequence ID" value="KAL2733916.1"/>
    <property type="molecule type" value="Genomic_DNA"/>
</dbReference>
<comment type="caution">
    <text evidence="1">The sequence shown here is derived from an EMBL/GenBank/DDBJ whole genome shotgun (WGS) entry which is preliminary data.</text>
</comment>
<evidence type="ECO:0000313" key="2">
    <source>
        <dbReference type="Proteomes" id="UP001607302"/>
    </source>
</evidence>
<keyword evidence="2" id="KW-1185">Reference proteome</keyword>
<name>A0ABD2BMA3_VESSQ</name>
<gene>
    <name evidence="1" type="ORF">V1478_003614</name>
</gene>
<reference evidence="1 2" key="1">
    <citation type="journal article" date="2024" name="Ann. Entomol. Soc. Am.">
        <title>Genomic analyses of the southern and eastern yellowjacket wasps (Hymenoptera: Vespidae) reveal evolutionary signatures of social life.</title>
        <authorList>
            <person name="Catto M.A."/>
            <person name="Caine P.B."/>
            <person name="Orr S.E."/>
            <person name="Hunt B.G."/>
            <person name="Goodisman M.A.D."/>
        </authorList>
    </citation>
    <scope>NUCLEOTIDE SEQUENCE [LARGE SCALE GENOMIC DNA]</scope>
    <source>
        <strain evidence="1">233</strain>
        <tissue evidence="1">Head and thorax</tissue>
    </source>
</reference>
<sequence length="387" mass="45419">MEEEEKSDSLTSCLDQKYSDTEIIVKYPKNNKNIYDVLTSKICQVSAKTYKSYPDEILYHIPHNKVLEKIESKEQIREPLTGFAKQQEEITKRVLKPKLPVTDEEKIKSRIIKVKPKSSIDDTYYSKSPAPITADQLELIEKLRKNPEHIFYYMIYAVDPSSEYFTPYSLKVVEYKETGKAYLTISKDGVTQYSIEEVTFTPLKTWEREYMFYMKLIKIKTFVIFRMWKAFYVWRKQITVGKFIKVSNYMKQNLFISDPILSKALLEIKAMCTVFLNLSFYDSSVIEKLSLSDFTEIQFRKVEEFRNKLDEFRSLAKDIVNNACLKALLEAGYTPDDSNITIEQTAYGKLIAFTEIKFKMPKDGILKMSYIEQARKRDKFLFISSTT</sequence>
<organism evidence="1 2">
    <name type="scientific">Vespula squamosa</name>
    <name type="common">Southern yellow jacket</name>
    <name type="synonym">Wasp</name>
    <dbReference type="NCBI Taxonomy" id="30214"/>
    <lineage>
        <taxon>Eukaryota</taxon>
        <taxon>Metazoa</taxon>
        <taxon>Ecdysozoa</taxon>
        <taxon>Arthropoda</taxon>
        <taxon>Hexapoda</taxon>
        <taxon>Insecta</taxon>
        <taxon>Pterygota</taxon>
        <taxon>Neoptera</taxon>
        <taxon>Endopterygota</taxon>
        <taxon>Hymenoptera</taxon>
        <taxon>Apocrita</taxon>
        <taxon>Aculeata</taxon>
        <taxon>Vespoidea</taxon>
        <taxon>Vespidae</taxon>
        <taxon>Vespinae</taxon>
        <taxon>Vespula</taxon>
    </lineage>
</organism>
<proteinExistence type="predicted"/>